<feature type="site" description="Important for substrate specificity" evidence="4">
    <location>
        <position position="162"/>
    </location>
</feature>
<keyword evidence="2 4" id="KW-0378">Hydrolase</keyword>
<dbReference type="InterPro" id="IPR003697">
    <property type="entry name" value="Maf-like"/>
</dbReference>
<dbReference type="EMBL" id="CP102294">
    <property type="protein sequence ID" value="UWN57278.1"/>
    <property type="molecule type" value="Genomic_DNA"/>
</dbReference>
<dbReference type="PANTHER" id="PTHR43213:SF5">
    <property type="entry name" value="BIFUNCTIONAL DTTP_UTP PYROPHOSPHATASE_METHYLTRANSFERASE PROTEIN-RELATED"/>
    <property type="match status" value="1"/>
</dbReference>
<reference evidence="5" key="1">
    <citation type="journal article" date="2022" name="Cell">
        <title>Design, construction, and in vivo augmentation of a complex gut microbiome.</title>
        <authorList>
            <person name="Cheng A.G."/>
            <person name="Ho P.Y."/>
            <person name="Aranda-Diaz A."/>
            <person name="Jain S."/>
            <person name="Yu F.B."/>
            <person name="Meng X."/>
            <person name="Wang M."/>
            <person name="Iakiviak M."/>
            <person name="Nagashima K."/>
            <person name="Zhao A."/>
            <person name="Murugkar P."/>
            <person name="Patil A."/>
            <person name="Atabakhsh K."/>
            <person name="Weakley A."/>
            <person name="Yan J."/>
            <person name="Brumbaugh A.R."/>
            <person name="Higginbottom S."/>
            <person name="Dimas A."/>
            <person name="Shiver A.L."/>
            <person name="Deutschbauer A."/>
            <person name="Neff N."/>
            <person name="Sonnenburg J.L."/>
            <person name="Huang K.C."/>
            <person name="Fischbach M.A."/>
        </authorList>
    </citation>
    <scope>NUCLEOTIDE SEQUENCE</scope>
    <source>
        <strain evidence="5">AP11</strain>
    </source>
</reference>
<feature type="active site" description="Proton acceptor" evidence="4">
    <location>
        <position position="79"/>
    </location>
</feature>
<protein>
    <recommendedName>
        <fullName evidence="4">dTTP/UTP pyrophosphatase</fullName>
        <shortName evidence="4">dTTPase/UTPase</shortName>
        <ecNumber evidence="4">3.6.1.9</ecNumber>
    </recommendedName>
    <alternativeName>
        <fullName evidence="4">Nucleoside triphosphate pyrophosphatase</fullName>
    </alternativeName>
    <alternativeName>
        <fullName evidence="4">Nucleotide pyrophosphatase</fullName>
        <shortName evidence="4">Nucleotide PPase</shortName>
    </alternativeName>
</protein>
<feature type="site" description="Important for substrate specificity" evidence="4">
    <location>
        <position position="80"/>
    </location>
</feature>
<dbReference type="Gene3D" id="3.90.950.10">
    <property type="match status" value="1"/>
</dbReference>
<keyword evidence="4" id="KW-0963">Cytoplasm</keyword>
<dbReference type="SUPFAM" id="SSF52972">
    <property type="entry name" value="ITPase-like"/>
    <property type="match status" value="1"/>
</dbReference>
<evidence type="ECO:0000313" key="6">
    <source>
        <dbReference type="Proteomes" id="UP001059295"/>
    </source>
</evidence>
<evidence type="ECO:0000256" key="4">
    <source>
        <dbReference type="HAMAP-Rule" id="MF_00528"/>
    </source>
</evidence>
<evidence type="ECO:0000313" key="5">
    <source>
        <dbReference type="EMBL" id="UWN57278.1"/>
    </source>
</evidence>
<organism evidence="5 6">
    <name type="scientific">Alistipes ihumii AP11</name>
    <dbReference type="NCBI Taxonomy" id="1211813"/>
    <lineage>
        <taxon>Bacteria</taxon>
        <taxon>Pseudomonadati</taxon>
        <taxon>Bacteroidota</taxon>
        <taxon>Bacteroidia</taxon>
        <taxon>Bacteroidales</taxon>
        <taxon>Rikenellaceae</taxon>
        <taxon>Alistipes</taxon>
    </lineage>
</organism>
<comment type="subcellular location">
    <subcellularLocation>
        <location evidence="4">Cytoplasm</location>
    </subcellularLocation>
</comment>
<evidence type="ECO:0000256" key="3">
    <source>
        <dbReference type="ARBA" id="ARBA00023080"/>
    </source>
</evidence>
<sequence length="197" mass="21570">MLLAEKLKAYRLILASASPRRRQLLVGCGLPFVQAEPYDVSETYPAGMPAGEVPVYLARLKSDAYPLPLASFDILVTADTVVAVDDHILGKPADRGAAVAMLRALSGRRHRVVTGVTIRTADRAVSFSSSTDVFLRSLSDEEIGHYVDTYAPYDKAGSYGIQEWIGYVGIERIEGSFYNVMGLPVQRLYVELDELIG</sequence>
<keyword evidence="3 4" id="KW-0546">Nucleotide metabolism</keyword>
<dbReference type="GeneID" id="82890155"/>
<evidence type="ECO:0000256" key="1">
    <source>
        <dbReference type="ARBA" id="ARBA00001968"/>
    </source>
</evidence>
<gene>
    <name evidence="5" type="ORF">NQ491_00435</name>
</gene>
<keyword evidence="6" id="KW-1185">Reference proteome</keyword>
<comment type="cofactor">
    <cofactor evidence="1 4">
        <name>a divalent metal cation</name>
        <dbReference type="ChEBI" id="CHEBI:60240"/>
    </cofactor>
</comment>
<feature type="site" description="Important for substrate specificity" evidence="4">
    <location>
        <position position="20"/>
    </location>
</feature>
<accession>A0ABY5UZN6</accession>
<dbReference type="NCBIfam" id="TIGR00172">
    <property type="entry name" value="maf"/>
    <property type="match status" value="1"/>
</dbReference>
<evidence type="ECO:0000256" key="2">
    <source>
        <dbReference type="ARBA" id="ARBA00022801"/>
    </source>
</evidence>
<dbReference type="Proteomes" id="UP001059295">
    <property type="component" value="Chromosome"/>
</dbReference>
<comment type="function">
    <text evidence="4">Nucleoside triphosphate pyrophosphatase that hydrolyzes dTTP and UTP. May have a dual role in cell division arrest and in preventing the incorporation of modified nucleotides into cellular nucleic acids.</text>
</comment>
<dbReference type="CDD" id="cd00555">
    <property type="entry name" value="Maf"/>
    <property type="match status" value="1"/>
</dbReference>
<dbReference type="EC" id="3.6.1.9" evidence="4"/>
<proteinExistence type="inferred from homology"/>
<comment type="caution">
    <text evidence="4">Lacks conserved residue(s) required for the propagation of feature annotation.</text>
</comment>
<name>A0ABY5UZN6_9BACT</name>
<comment type="catalytic activity">
    <reaction evidence="4">
        <text>UTP + H2O = UMP + diphosphate + H(+)</text>
        <dbReference type="Rhea" id="RHEA:29395"/>
        <dbReference type="ChEBI" id="CHEBI:15377"/>
        <dbReference type="ChEBI" id="CHEBI:15378"/>
        <dbReference type="ChEBI" id="CHEBI:33019"/>
        <dbReference type="ChEBI" id="CHEBI:46398"/>
        <dbReference type="ChEBI" id="CHEBI:57865"/>
        <dbReference type="EC" id="3.6.1.9"/>
    </reaction>
</comment>
<comment type="catalytic activity">
    <reaction evidence="4">
        <text>dTTP + H2O = dTMP + diphosphate + H(+)</text>
        <dbReference type="Rhea" id="RHEA:28534"/>
        <dbReference type="ChEBI" id="CHEBI:15377"/>
        <dbReference type="ChEBI" id="CHEBI:15378"/>
        <dbReference type="ChEBI" id="CHEBI:33019"/>
        <dbReference type="ChEBI" id="CHEBI:37568"/>
        <dbReference type="ChEBI" id="CHEBI:63528"/>
        <dbReference type="EC" id="3.6.1.9"/>
    </reaction>
</comment>
<dbReference type="PIRSF" id="PIRSF006305">
    <property type="entry name" value="Maf"/>
    <property type="match status" value="1"/>
</dbReference>
<dbReference type="InterPro" id="IPR029001">
    <property type="entry name" value="ITPase-like_fam"/>
</dbReference>
<dbReference type="RefSeq" id="WP_019245342.1">
    <property type="nucleotide sequence ID" value="NZ_CAPH01000007.1"/>
</dbReference>
<dbReference type="PANTHER" id="PTHR43213">
    <property type="entry name" value="BIFUNCTIONAL DTTP/UTP PYROPHOSPHATASE/METHYLTRANSFERASE PROTEIN-RELATED"/>
    <property type="match status" value="1"/>
</dbReference>
<comment type="similarity">
    <text evidence="4">Belongs to the Maf family. YhdE subfamily.</text>
</comment>
<dbReference type="HAMAP" id="MF_00528">
    <property type="entry name" value="Maf"/>
    <property type="match status" value="1"/>
</dbReference>
<dbReference type="Pfam" id="PF02545">
    <property type="entry name" value="Maf"/>
    <property type="match status" value="1"/>
</dbReference>